<dbReference type="PROSITE" id="PS51318">
    <property type="entry name" value="TAT"/>
    <property type="match status" value="1"/>
</dbReference>
<dbReference type="AlphaFoldDB" id="A0A841HXD5"/>
<dbReference type="InterPro" id="IPR015422">
    <property type="entry name" value="PyrdxlP-dep_Trfase_small"/>
</dbReference>
<proteinExistence type="predicted"/>
<dbReference type="InterPro" id="IPR015424">
    <property type="entry name" value="PyrdxlP-dep_Trfase"/>
</dbReference>
<protein>
    <submittedName>
        <fullName evidence="3">Selenocysteine lyase/cysteine desulfurase</fullName>
    </submittedName>
</protein>
<dbReference type="InterPro" id="IPR015421">
    <property type="entry name" value="PyrdxlP-dep_Trfase_major"/>
</dbReference>
<dbReference type="Gene3D" id="3.40.640.10">
    <property type="entry name" value="Type I PLP-dependent aspartate aminotransferase-like (Major domain)"/>
    <property type="match status" value="1"/>
</dbReference>
<accession>A0A841HXD5</accession>
<comment type="caution">
    <text evidence="3">The sequence shown here is derived from an EMBL/GenBank/DDBJ whole genome shotgun (WGS) entry which is preliminary data.</text>
</comment>
<sequence length="448" mass="48502">MHDHPDNPARLTRRELLATTVTGALGAAALGTTGLASTAAAQPLDLPTSSRELWQWVRVQPVADAREAWMNTASVGPTLRLSMASEYRSREIQSNELPNFANSDRWGIESTRLAGRFAAFAGCTLDEIVFTRGTGEALSLVASGLDLAPGDEILTTTQEHPAALSPWLTLARRRGIIVKQVVLPASPASSSAIFDVIAAGFTDKTRVIAISQVQYADGTVMPVRELCHLARQRNVLSVVNGAQAFGMLSFQISDLACDFYAAGFHKWLAGSHGSGMLYIRREVLDRIWASEPRGIDASPPIATPTRSLGNDGVPAALHKFGNVVPQLWPALRGSEAALDFQSQVTRARIEARIRELVLYTRMRLQQLPGIELVTSGAPGLWAGILTFRMPGRVATGVVSALAQINRVHIAAVEWPATNDAMRLSLGIFNTHDEIERMMQGLSHLPPLR</sequence>
<name>A0A841HXD5_9GAMM</name>
<evidence type="ECO:0000313" key="4">
    <source>
        <dbReference type="Proteomes" id="UP000588068"/>
    </source>
</evidence>
<dbReference type="SUPFAM" id="SSF53383">
    <property type="entry name" value="PLP-dependent transferases"/>
    <property type="match status" value="1"/>
</dbReference>
<feature type="domain" description="Aminotransferase class V" evidence="2">
    <location>
        <begin position="116"/>
        <end position="436"/>
    </location>
</feature>
<dbReference type="Proteomes" id="UP000588068">
    <property type="component" value="Unassembled WGS sequence"/>
</dbReference>
<dbReference type="PANTHER" id="PTHR43586:SF8">
    <property type="entry name" value="CYSTEINE DESULFURASE 1, CHLOROPLASTIC"/>
    <property type="match status" value="1"/>
</dbReference>
<dbReference type="Pfam" id="PF00266">
    <property type="entry name" value="Aminotran_5"/>
    <property type="match status" value="1"/>
</dbReference>
<dbReference type="PANTHER" id="PTHR43586">
    <property type="entry name" value="CYSTEINE DESULFURASE"/>
    <property type="match status" value="1"/>
</dbReference>
<dbReference type="Gene3D" id="3.90.1150.10">
    <property type="entry name" value="Aspartate Aminotransferase, domain 1"/>
    <property type="match status" value="1"/>
</dbReference>
<evidence type="ECO:0000259" key="2">
    <source>
        <dbReference type="Pfam" id="PF00266"/>
    </source>
</evidence>
<dbReference type="EMBL" id="JACHHZ010000009">
    <property type="protein sequence ID" value="MBB6096568.1"/>
    <property type="molecule type" value="Genomic_DNA"/>
</dbReference>
<evidence type="ECO:0000313" key="3">
    <source>
        <dbReference type="EMBL" id="MBB6096568.1"/>
    </source>
</evidence>
<organism evidence="3 4">
    <name type="scientific">Povalibacter uvarum</name>
    <dbReference type="NCBI Taxonomy" id="732238"/>
    <lineage>
        <taxon>Bacteria</taxon>
        <taxon>Pseudomonadati</taxon>
        <taxon>Pseudomonadota</taxon>
        <taxon>Gammaproteobacteria</taxon>
        <taxon>Steroidobacterales</taxon>
        <taxon>Steroidobacteraceae</taxon>
        <taxon>Povalibacter</taxon>
    </lineage>
</organism>
<keyword evidence="1" id="KW-0663">Pyridoxal phosphate</keyword>
<dbReference type="RefSeq" id="WP_184335959.1">
    <property type="nucleotide sequence ID" value="NZ_JACHHZ010000009.1"/>
</dbReference>
<keyword evidence="4" id="KW-1185">Reference proteome</keyword>
<gene>
    <name evidence="3" type="ORF">HNQ60_005491</name>
</gene>
<dbReference type="InterPro" id="IPR000192">
    <property type="entry name" value="Aminotrans_V_dom"/>
</dbReference>
<dbReference type="GO" id="GO:0016829">
    <property type="term" value="F:lyase activity"/>
    <property type="evidence" value="ECO:0007669"/>
    <property type="project" value="UniProtKB-KW"/>
</dbReference>
<dbReference type="InterPro" id="IPR006311">
    <property type="entry name" value="TAT_signal"/>
</dbReference>
<evidence type="ECO:0000256" key="1">
    <source>
        <dbReference type="ARBA" id="ARBA00022898"/>
    </source>
</evidence>
<reference evidence="3 4" key="1">
    <citation type="submission" date="2020-08" db="EMBL/GenBank/DDBJ databases">
        <title>Genomic Encyclopedia of Type Strains, Phase IV (KMG-IV): sequencing the most valuable type-strain genomes for metagenomic binning, comparative biology and taxonomic classification.</title>
        <authorList>
            <person name="Goeker M."/>
        </authorList>
    </citation>
    <scope>NUCLEOTIDE SEQUENCE [LARGE SCALE GENOMIC DNA]</scope>
    <source>
        <strain evidence="3 4">DSM 26723</strain>
    </source>
</reference>
<keyword evidence="3" id="KW-0456">Lyase</keyword>